<keyword evidence="1" id="KW-0732">Signal</keyword>
<organism evidence="3 4">
    <name type="scientific">Opisthorchis felineus</name>
    <dbReference type="NCBI Taxonomy" id="147828"/>
    <lineage>
        <taxon>Eukaryota</taxon>
        <taxon>Metazoa</taxon>
        <taxon>Spiralia</taxon>
        <taxon>Lophotrochozoa</taxon>
        <taxon>Platyhelminthes</taxon>
        <taxon>Trematoda</taxon>
        <taxon>Digenea</taxon>
        <taxon>Opisthorchiida</taxon>
        <taxon>Opisthorchiata</taxon>
        <taxon>Opisthorchiidae</taxon>
        <taxon>Opisthorchis</taxon>
    </lineage>
</organism>
<sequence>MHILSLLYILTLIDPHFSLTCPPNFQMTYENICIVIERKITRFCSAAEHCAKVGEREKMLVFLIGRNVLRIPRPFGDSRGMLTGINFLLEPPIGGNPVWRDLNPNSPEYTATDKELRYQTRTMRSNNRYSLLWFPNERVLRDSSIFISPYVSETVCEYGGVLPDGHRKVQFRSNFPKPLSVLVHSDAKISGCEANVIARTKLDCARRCALNPACRSIYFESGNNSCILMMHADSLLSLSTGSRGSGWVRFAKMSLGLKMGAGT</sequence>
<protein>
    <recommendedName>
        <fullName evidence="2">Apple domain-containing protein</fullName>
    </recommendedName>
</protein>
<accession>A0A4S2LVC8</accession>
<dbReference type="Proteomes" id="UP000308267">
    <property type="component" value="Unassembled WGS sequence"/>
</dbReference>
<name>A0A4S2LVC8_OPIFE</name>
<feature type="domain" description="Apple" evidence="2">
    <location>
        <begin position="196"/>
        <end position="232"/>
    </location>
</feature>
<dbReference type="OrthoDB" id="6240229at2759"/>
<proteinExistence type="predicted"/>
<dbReference type="AlphaFoldDB" id="A0A4S2LVC8"/>
<dbReference type="Pfam" id="PF00024">
    <property type="entry name" value="PAN_1"/>
    <property type="match status" value="1"/>
</dbReference>
<feature type="signal peptide" evidence="1">
    <location>
        <begin position="1"/>
        <end position="20"/>
    </location>
</feature>
<dbReference type="EMBL" id="SJOL01006557">
    <property type="protein sequence ID" value="TGZ65027.1"/>
    <property type="molecule type" value="Genomic_DNA"/>
</dbReference>
<dbReference type="SUPFAM" id="SSF57414">
    <property type="entry name" value="Hairpin loop containing domain-like"/>
    <property type="match status" value="1"/>
</dbReference>
<dbReference type="InterPro" id="IPR003609">
    <property type="entry name" value="Pan_app"/>
</dbReference>
<gene>
    <name evidence="3" type="ORF">CRM22_006071</name>
</gene>
<comment type="caution">
    <text evidence="3">The sequence shown here is derived from an EMBL/GenBank/DDBJ whole genome shotgun (WGS) entry which is preliminary data.</text>
</comment>
<reference evidence="3 4" key="1">
    <citation type="journal article" date="2019" name="BMC Genomics">
        <title>New insights from Opisthorchis felineus genome: update on genomics of the epidemiologically important liver flukes.</title>
        <authorList>
            <person name="Ershov N.I."/>
            <person name="Mordvinov V.A."/>
            <person name="Prokhortchouk E.B."/>
            <person name="Pakharukova M.Y."/>
            <person name="Gunbin K.V."/>
            <person name="Ustyantsev K."/>
            <person name="Genaev M.A."/>
            <person name="Blinov A.G."/>
            <person name="Mazur A."/>
            <person name="Boulygina E."/>
            <person name="Tsygankova S."/>
            <person name="Khrameeva E."/>
            <person name="Chekanov N."/>
            <person name="Fan G."/>
            <person name="Xiao A."/>
            <person name="Zhang H."/>
            <person name="Xu X."/>
            <person name="Yang H."/>
            <person name="Solovyev V."/>
            <person name="Lee S.M."/>
            <person name="Liu X."/>
            <person name="Afonnikov D.A."/>
            <person name="Skryabin K.G."/>
        </authorList>
    </citation>
    <scope>NUCLEOTIDE SEQUENCE [LARGE SCALE GENOMIC DNA]</scope>
    <source>
        <strain evidence="3">AK-0245</strain>
        <tissue evidence="3">Whole organism</tissue>
    </source>
</reference>
<evidence type="ECO:0000259" key="2">
    <source>
        <dbReference type="Pfam" id="PF00024"/>
    </source>
</evidence>
<evidence type="ECO:0000313" key="3">
    <source>
        <dbReference type="EMBL" id="TGZ65027.1"/>
    </source>
</evidence>
<keyword evidence="4" id="KW-1185">Reference proteome</keyword>
<feature type="chain" id="PRO_5020185264" description="Apple domain-containing protein" evidence="1">
    <location>
        <begin position="21"/>
        <end position="263"/>
    </location>
</feature>
<evidence type="ECO:0000313" key="4">
    <source>
        <dbReference type="Proteomes" id="UP000308267"/>
    </source>
</evidence>
<evidence type="ECO:0000256" key="1">
    <source>
        <dbReference type="SAM" id="SignalP"/>
    </source>
</evidence>